<comment type="subcellular location">
    <subcellularLocation>
        <location evidence="1">Cell inner membrane</location>
        <topology evidence="1">Single-pass membrane protein</topology>
    </subcellularLocation>
</comment>
<keyword evidence="9" id="KW-0472">Membrane</keyword>
<accession>A0ABX4I466</accession>
<evidence type="ECO:0000259" key="11">
    <source>
        <dbReference type="Pfam" id="PF12693"/>
    </source>
</evidence>
<feature type="domain" description="GspL periplasmic" evidence="11">
    <location>
        <begin position="291"/>
        <end position="437"/>
    </location>
</feature>
<evidence type="ECO:0000313" key="12">
    <source>
        <dbReference type="EMBL" id="PCO06906.1"/>
    </source>
</evidence>
<dbReference type="SUPFAM" id="SSF53067">
    <property type="entry name" value="Actin-like ATPase domain"/>
    <property type="match status" value="1"/>
</dbReference>
<protein>
    <recommendedName>
        <fullName evidence="14">Type II secretion system protein L</fullName>
    </recommendedName>
</protein>
<dbReference type="EMBL" id="LRFG02000001">
    <property type="protein sequence ID" value="PCO06906.1"/>
    <property type="molecule type" value="Genomic_DNA"/>
</dbReference>
<keyword evidence="6" id="KW-0812">Transmembrane</keyword>
<evidence type="ECO:0000256" key="6">
    <source>
        <dbReference type="ARBA" id="ARBA00022692"/>
    </source>
</evidence>
<dbReference type="InterPro" id="IPR025691">
    <property type="entry name" value="GspL_pp_dom"/>
</dbReference>
<keyword evidence="3" id="KW-0813">Transport</keyword>
<name>A0ABX4I466_9GAMM</name>
<dbReference type="Pfam" id="PF05134">
    <property type="entry name" value="T2SSL"/>
    <property type="match status" value="1"/>
</dbReference>
<sequence>MSNNSSTVKARSNTGAQTCLLRLVDAAADSGLRLQQWLDGQWQECAVPEAMAVALSGAGFAAGGADSEPPAEPVVSESDKVVLLLPGHWVWSGTEDIPKAARRQSRAVGYMVEERLAGDVENLHFVCQHRSGERCTVYAVDRERMSALRQAFNATGWSPLAVIPEYQLLDRGDDIDRLWLDGERAHLWQGRGLGLSVRRQYLRPLLDSLSGNASGDSAAADDEHPRHRLEALGVRDGMLEAELETLFGDRLELGDGQPEAELLARLKPAQLANLLTGEFKPDEPVGEQHWWRMPAKVAVACFVLQLAFFIAAGSYYHWRAASVEAEAQAMFTQLFPNDTPRADIRRQVEGYLRQSSGSAGGFASKMQELSRVWLQARGEGLRLQSVRFDGNRGDMVLQLQAENLTDLDNIVSQLSAGQVRAELLAANELEEGVSGRIRLR</sequence>
<reference evidence="12" key="1">
    <citation type="submission" date="2017-08" db="EMBL/GenBank/DDBJ databases">
        <title>Microbulbifer marisrubri sp. nov., a halophilic alphaproteobacterium isolated from marine sediment of the Yellow Sea, China.</title>
        <authorList>
            <person name="Zhang G."/>
            <person name="Xiong Q."/>
        </authorList>
    </citation>
    <scope>NUCLEOTIDE SEQUENCE [LARGE SCALE GENOMIC DNA]</scope>
    <source>
        <strain evidence="12">WRN-8</strain>
    </source>
</reference>
<keyword evidence="8" id="KW-1133">Transmembrane helix</keyword>
<dbReference type="CDD" id="cd24017">
    <property type="entry name" value="ASKHA_T2SSL_N"/>
    <property type="match status" value="1"/>
</dbReference>
<dbReference type="RefSeq" id="WP_067081313.1">
    <property type="nucleotide sequence ID" value="NZ_LRFG02000001.1"/>
</dbReference>
<comment type="caution">
    <text evidence="12">The sequence shown here is derived from an EMBL/GenBank/DDBJ whole genome shotgun (WGS) entry which is preliminary data.</text>
</comment>
<keyword evidence="4" id="KW-1003">Cell membrane</keyword>
<evidence type="ECO:0000256" key="5">
    <source>
        <dbReference type="ARBA" id="ARBA00022519"/>
    </source>
</evidence>
<dbReference type="Gene3D" id="3.30.420.380">
    <property type="match status" value="1"/>
</dbReference>
<proteinExistence type="inferred from homology"/>
<dbReference type="InterPro" id="IPR007812">
    <property type="entry name" value="T2SS_protein-GspL"/>
</dbReference>
<evidence type="ECO:0000256" key="3">
    <source>
        <dbReference type="ARBA" id="ARBA00022448"/>
    </source>
</evidence>
<evidence type="ECO:0000259" key="10">
    <source>
        <dbReference type="Pfam" id="PF05134"/>
    </source>
</evidence>
<evidence type="ECO:0008006" key="14">
    <source>
        <dbReference type="Google" id="ProtNLM"/>
    </source>
</evidence>
<comment type="similarity">
    <text evidence="2">Belongs to the GSP L family.</text>
</comment>
<dbReference type="Gene3D" id="3.30.1360.100">
    <property type="entry name" value="General secretion pathway protein M, EpsM"/>
    <property type="match status" value="1"/>
</dbReference>
<dbReference type="InterPro" id="IPR043129">
    <property type="entry name" value="ATPase_NBD"/>
</dbReference>
<evidence type="ECO:0000256" key="4">
    <source>
        <dbReference type="ARBA" id="ARBA00022475"/>
    </source>
</evidence>
<feature type="domain" description="GspL cytoplasmic actin-ATPase-like" evidence="10">
    <location>
        <begin position="79"/>
        <end position="212"/>
    </location>
</feature>
<evidence type="ECO:0000256" key="9">
    <source>
        <dbReference type="ARBA" id="ARBA00023136"/>
    </source>
</evidence>
<keyword evidence="7" id="KW-0653">Protein transport</keyword>
<organism evidence="12 13">
    <name type="scientific">Microbulbifer flavimaris</name>
    <dbReference type="NCBI Taxonomy" id="1781068"/>
    <lineage>
        <taxon>Bacteria</taxon>
        <taxon>Pseudomonadati</taxon>
        <taxon>Pseudomonadota</taxon>
        <taxon>Gammaproteobacteria</taxon>
        <taxon>Cellvibrionales</taxon>
        <taxon>Microbulbiferaceae</taxon>
        <taxon>Microbulbifer</taxon>
    </lineage>
</organism>
<dbReference type="InterPro" id="IPR024230">
    <property type="entry name" value="GspL_cyto_dom"/>
</dbReference>
<dbReference type="Proteomes" id="UP000218427">
    <property type="component" value="Unassembled WGS sequence"/>
</dbReference>
<keyword evidence="5" id="KW-0997">Cell inner membrane</keyword>
<evidence type="ECO:0000256" key="8">
    <source>
        <dbReference type="ARBA" id="ARBA00022989"/>
    </source>
</evidence>
<evidence type="ECO:0000313" key="13">
    <source>
        <dbReference type="Proteomes" id="UP000218427"/>
    </source>
</evidence>
<evidence type="ECO:0000256" key="1">
    <source>
        <dbReference type="ARBA" id="ARBA00004377"/>
    </source>
</evidence>
<gene>
    <name evidence="12" type="ORF">AWR36_003975</name>
</gene>
<dbReference type="NCBIfam" id="TIGR01709">
    <property type="entry name" value="typeII_sec_gspL"/>
    <property type="match status" value="1"/>
</dbReference>
<evidence type="ECO:0000256" key="2">
    <source>
        <dbReference type="ARBA" id="ARBA00005318"/>
    </source>
</evidence>
<evidence type="ECO:0000256" key="7">
    <source>
        <dbReference type="ARBA" id="ARBA00022927"/>
    </source>
</evidence>
<dbReference type="Pfam" id="PF12693">
    <property type="entry name" value="GspL_C"/>
    <property type="match status" value="1"/>
</dbReference>
<keyword evidence="13" id="KW-1185">Reference proteome</keyword>